<accession>A0A0F9WCN0</accession>
<keyword evidence="1" id="KW-0175">Coiled coil</keyword>
<protein>
    <submittedName>
        <fullName evidence="2">Uncharacterized protein</fullName>
    </submittedName>
</protein>
<comment type="caution">
    <text evidence="2">The sequence shown here is derived from an EMBL/GenBank/DDBJ whole genome shotgun (WGS) entry which is preliminary data.</text>
</comment>
<dbReference type="AlphaFoldDB" id="A0A0F9WCN0"/>
<sequence length="201" mass="22599">MPTEEAQKVAHALAAAAVISAPGLRVRRTIPGGVGTITEGVIAKRNADAKHRADNLKVKITDMQIEIDTFKNKRDQIIKVLRGEKDQLDGELAELLNDMKILEKQQEDLEEEIKKSQLRVTALQAQVLDTQTYVVNMKDALKIYQEKTATNAHHISWAATQDQPKIDQLTVKRDKLITRLYHLHNLHPALSSAEKESKENV</sequence>
<evidence type="ECO:0000313" key="2">
    <source>
        <dbReference type="EMBL" id="KKN75953.1"/>
    </source>
</evidence>
<dbReference type="EMBL" id="LAZR01000301">
    <property type="protein sequence ID" value="KKN75953.1"/>
    <property type="molecule type" value="Genomic_DNA"/>
</dbReference>
<gene>
    <name evidence="2" type="ORF">LCGC14_0375100</name>
</gene>
<proteinExistence type="predicted"/>
<organism evidence="2">
    <name type="scientific">marine sediment metagenome</name>
    <dbReference type="NCBI Taxonomy" id="412755"/>
    <lineage>
        <taxon>unclassified sequences</taxon>
        <taxon>metagenomes</taxon>
        <taxon>ecological metagenomes</taxon>
    </lineage>
</organism>
<feature type="coiled-coil region" evidence="1">
    <location>
        <begin position="46"/>
        <end position="126"/>
    </location>
</feature>
<name>A0A0F9WCN0_9ZZZZ</name>
<evidence type="ECO:0000256" key="1">
    <source>
        <dbReference type="SAM" id="Coils"/>
    </source>
</evidence>
<reference evidence="2" key="1">
    <citation type="journal article" date="2015" name="Nature">
        <title>Complex archaea that bridge the gap between prokaryotes and eukaryotes.</title>
        <authorList>
            <person name="Spang A."/>
            <person name="Saw J.H."/>
            <person name="Jorgensen S.L."/>
            <person name="Zaremba-Niedzwiedzka K."/>
            <person name="Martijn J."/>
            <person name="Lind A.E."/>
            <person name="van Eijk R."/>
            <person name="Schleper C."/>
            <person name="Guy L."/>
            <person name="Ettema T.J."/>
        </authorList>
    </citation>
    <scope>NUCLEOTIDE SEQUENCE</scope>
</reference>